<proteinExistence type="predicted"/>
<protein>
    <submittedName>
        <fullName evidence="2">Uncharacterized protein</fullName>
    </submittedName>
</protein>
<organism evidence="2 3">
    <name type="scientific">Streptomyces aurantiogriseus</name>
    <dbReference type="NCBI Taxonomy" id="66870"/>
    <lineage>
        <taxon>Bacteria</taxon>
        <taxon>Bacillati</taxon>
        <taxon>Actinomycetota</taxon>
        <taxon>Actinomycetes</taxon>
        <taxon>Kitasatosporales</taxon>
        <taxon>Streptomycetaceae</taxon>
        <taxon>Streptomyces</taxon>
    </lineage>
</organism>
<feature type="region of interest" description="Disordered" evidence="1">
    <location>
        <begin position="140"/>
        <end position="176"/>
    </location>
</feature>
<accession>A0A918CFH1</accession>
<feature type="compositionally biased region" description="Basic and acidic residues" evidence="1">
    <location>
        <begin position="52"/>
        <end position="63"/>
    </location>
</feature>
<dbReference type="EMBL" id="BMSX01000009">
    <property type="protein sequence ID" value="GGR20404.1"/>
    <property type="molecule type" value="Genomic_DNA"/>
</dbReference>
<gene>
    <name evidence="2" type="ORF">GCM10010251_40250</name>
</gene>
<feature type="compositionally biased region" description="Basic and acidic residues" evidence="1">
    <location>
        <begin position="140"/>
        <end position="156"/>
    </location>
</feature>
<feature type="region of interest" description="Disordered" evidence="1">
    <location>
        <begin position="1"/>
        <end position="70"/>
    </location>
</feature>
<dbReference type="Proteomes" id="UP000658320">
    <property type="component" value="Unassembled WGS sequence"/>
</dbReference>
<evidence type="ECO:0000313" key="3">
    <source>
        <dbReference type="Proteomes" id="UP000658320"/>
    </source>
</evidence>
<reference evidence="2" key="1">
    <citation type="journal article" date="2014" name="Int. J. Syst. Evol. Microbiol.">
        <title>Complete genome sequence of Corynebacterium casei LMG S-19264T (=DSM 44701T), isolated from a smear-ripened cheese.</title>
        <authorList>
            <consortium name="US DOE Joint Genome Institute (JGI-PGF)"/>
            <person name="Walter F."/>
            <person name="Albersmeier A."/>
            <person name="Kalinowski J."/>
            <person name="Ruckert C."/>
        </authorList>
    </citation>
    <scope>NUCLEOTIDE SEQUENCE</scope>
    <source>
        <strain evidence="2">JCM 4346</strain>
    </source>
</reference>
<comment type="caution">
    <text evidence="2">The sequence shown here is derived from an EMBL/GenBank/DDBJ whole genome shotgun (WGS) entry which is preliminary data.</text>
</comment>
<keyword evidence="3" id="KW-1185">Reference proteome</keyword>
<name>A0A918CFH1_9ACTN</name>
<dbReference type="RefSeq" id="WP_189938398.1">
    <property type="nucleotide sequence ID" value="NZ_BMSX01000009.1"/>
</dbReference>
<evidence type="ECO:0000313" key="2">
    <source>
        <dbReference type="EMBL" id="GGR20404.1"/>
    </source>
</evidence>
<feature type="compositionally biased region" description="Low complexity" evidence="1">
    <location>
        <begin position="1"/>
        <end position="22"/>
    </location>
</feature>
<evidence type="ECO:0000256" key="1">
    <source>
        <dbReference type="SAM" id="MobiDB-lite"/>
    </source>
</evidence>
<feature type="compositionally biased region" description="Low complexity" evidence="1">
    <location>
        <begin position="29"/>
        <end position="47"/>
    </location>
</feature>
<sequence>MTSPQSQPQTPQEPPQARGETTQTERAETGTTRPEATRTAPPVAPTEQQAPMERREEEARGHEGPMGGKVVHLHTAHPRVSIPYVTPGDMFTGARAATSKLPSPRKLAYYGLLGGMTVAGVLEWPVAVAVGAATEVITREQASRKRAEQEEQRRQAGAEPQGRTTEPARPSQTAMA</sequence>
<dbReference type="AlphaFoldDB" id="A0A918CFH1"/>
<reference evidence="2" key="2">
    <citation type="submission" date="2020-09" db="EMBL/GenBank/DDBJ databases">
        <authorList>
            <person name="Sun Q."/>
            <person name="Ohkuma M."/>
        </authorList>
    </citation>
    <scope>NUCLEOTIDE SEQUENCE</scope>
    <source>
        <strain evidence="2">JCM 4346</strain>
    </source>
</reference>